<dbReference type="PANTHER" id="PTHR10869">
    <property type="entry name" value="PROLYL 4-HYDROXYLASE ALPHA SUBUNIT"/>
    <property type="match status" value="1"/>
</dbReference>
<protein>
    <recommendedName>
        <fullName evidence="6">Fe2OG dioxygenase domain-containing protein</fullName>
    </recommendedName>
</protein>
<dbReference type="InterPro" id="IPR006620">
    <property type="entry name" value="Pro_4_hyd_alph"/>
</dbReference>
<keyword evidence="2" id="KW-0479">Metal-binding</keyword>
<dbReference type="GO" id="GO:0005783">
    <property type="term" value="C:endoplasmic reticulum"/>
    <property type="evidence" value="ECO:0007669"/>
    <property type="project" value="TreeGrafter"/>
</dbReference>
<dbReference type="Proteomes" id="UP000601435">
    <property type="component" value="Unassembled WGS sequence"/>
</dbReference>
<dbReference type="Pfam" id="PF13640">
    <property type="entry name" value="2OG-FeII_Oxy_3"/>
    <property type="match status" value="1"/>
</dbReference>
<name>A0A812QVZ5_9DINO</name>
<proteinExistence type="predicted"/>
<dbReference type="GO" id="GO:0031418">
    <property type="term" value="F:L-ascorbic acid binding"/>
    <property type="evidence" value="ECO:0007669"/>
    <property type="project" value="InterPro"/>
</dbReference>
<evidence type="ECO:0000256" key="2">
    <source>
        <dbReference type="ARBA" id="ARBA00022723"/>
    </source>
</evidence>
<evidence type="ECO:0000256" key="3">
    <source>
        <dbReference type="ARBA" id="ARBA00022964"/>
    </source>
</evidence>
<sequence>MRRRLLSSRWVLRHISKARRMRWGGRPPEPGRRFEAAAPRQKELKIQETRIPNIFLVPGVLDTDEAASLIAKAEESGFELQTSRGPAFGEALRHHSRISFEDQQFADALWNGGLHAALATLRVGRRRPAGLNENIRIYKYSGGDVFGKHVDGSNQTARGNTEFTLLIYLSGEEHDLVGGETVFYASGAEALRVRPVTGQALVHRHGSECLLHESLPVSRGVKYVLRSDVVFTDRKVFPALRDVNGMLFQVIFDAVVDFSTRTLDEMKQAIEVFRDRVAFYVFISSHAVYDVSKNRTHQEPFLLESDAVRPGREISPLDRWNLKGRSTRGDNELECEEELLKQYNAGGFPYVTLRLGNVFGPKENTIRYWLLHLWVKACVALTLPLHIDTSLVSTRISMTYTPDIAEAVVRAISRGLNETCCPEKVHGEAFNLACEEMPTQRELYNYIGEPAGVPYVETIETPRNHSVVLYPDNLGGPISVTKAQEVLRWSPTGLSKALRSVARFYERIMLEGKKHKGQIEFMYRKMKAMLGGDGPRFVEWTRAQYAERRKTELYDELDDEDEDDIILARSDSKRPGKGGRRGEL</sequence>
<accession>A0A812QVZ5</accession>
<feature type="domain" description="Fe2OG dioxygenase" evidence="6">
    <location>
        <begin position="130"/>
        <end position="234"/>
    </location>
</feature>
<evidence type="ECO:0000259" key="6">
    <source>
        <dbReference type="PROSITE" id="PS51471"/>
    </source>
</evidence>
<dbReference type="SMART" id="SM00702">
    <property type="entry name" value="P4Hc"/>
    <property type="match status" value="1"/>
</dbReference>
<dbReference type="InterPro" id="IPR045054">
    <property type="entry name" value="P4HA-like"/>
</dbReference>
<dbReference type="GO" id="GO:0004656">
    <property type="term" value="F:procollagen-proline 4-dioxygenase activity"/>
    <property type="evidence" value="ECO:0007669"/>
    <property type="project" value="TreeGrafter"/>
</dbReference>
<comment type="caution">
    <text evidence="7">The sequence shown here is derived from an EMBL/GenBank/DDBJ whole genome shotgun (WGS) entry which is preliminary data.</text>
</comment>
<dbReference type="OrthoDB" id="16464at2759"/>
<evidence type="ECO:0000313" key="7">
    <source>
        <dbReference type="EMBL" id="CAE7405786.1"/>
    </source>
</evidence>
<keyword evidence="8" id="KW-1185">Reference proteome</keyword>
<keyword evidence="4" id="KW-0560">Oxidoreductase</keyword>
<reference evidence="7" key="1">
    <citation type="submission" date="2021-02" db="EMBL/GenBank/DDBJ databases">
        <authorList>
            <person name="Dougan E. K."/>
            <person name="Rhodes N."/>
            <person name="Thang M."/>
            <person name="Chan C."/>
        </authorList>
    </citation>
    <scope>NUCLEOTIDE SEQUENCE</scope>
</reference>
<comment type="cofactor">
    <cofactor evidence="1">
        <name>L-ascorbate</name>
        <dbReference type="ChEBI" id="CHEBI:38290"/>
    </cofactor>
</comment>
<dbReference type="Gene3D" id="3.40.50.720">
    <property type="entry name" value="NAD(P)-binding Rossmann-like Domain"/>
    <property type="match status" value="1"/>
</dbReference>
<evidence type="ECO:0000313" key="8">
    <source>
        <dbReference type="Proteomes" id="UP000601435"/>
    </source>
</evidence>
<organism evidence="7 8">
    <name type="scientific">Symbiodinium necroappetens</name>
    <dbReference type="NCBI Taxonomy" id="1628268"/>
    <lineage>
        <taxon>Eukaryota</taxon>
        <taxon>Sar</taxon>
        <taxon>Alveolata</taxon>
        <taxon>Dinophyceae</taxon>
        <taxon>Suessiales</taxon>
        <taxon>Symbiodiniaceae</taxon>
        <taxon>Symbiodinium</taxon>
    </lineage>
</organism>
<dbReference type="Gene3D" id="2.60.120.620">
    <property type="entry name" value="q2cbj1_9rhob like domain"/>
    <property type="match status" value="1"/>
</dbReference>
<dbReference type="InterPro" id="IPR044862">
    <property type="entry name" value="Pro_4_hyd_alph_FE2OG_OXY"/>
</dbReference>
<evidence type="ECO:0000256" key="1">
    <source>
        <dbReference type="ARBA" id="ARBA00001961"/>
    </source>
</evidence>
<keyword evidence="3" id="KW-0223">Dioxygenase</keyword>
<dbReference type="SUPFAM" id="SSF51735">
    <property type="entry name" value="NAD(P)-binding Rossmann-fold domains"/>
    <property type="match status" value="1"/>
</dbReference>
<dbReference type="PROSITE" id="PS51471">
    <property type="entry name" value="FE2OG_OXY"/>
    <property type="match status" value="1"/>
</dbReference>
<dbReference type="InterPro" id="IPR036291">
    <property type="entry name" value="NAD(P)-bd_dom_sf"/>
</dbReference>
<dbReference type="PANTHER" id="PTHR10869:SF236">
    <property type="entry name" value="PROLYL 4-HYDROXYLASE ALPHA SUBUNIT DOMAIN-CONTAINING PROTEIN"/>
    <property type="match status" value="1"/>
</dbReference>
<evidence type="ECO:0000256" key="4">
    <source>
        <dbReference type="ARBA" id="ARBA00023002"/>
    </source>
</evidence>
<dbReference type="GO" id="GO:0005506">
    <property type="term" value="F:iron ion binding"/>
    <property type="evidence" value="ECO:0007669"/>
    <property type="project" value="InterPro"/>
</dbReference>
<evidence type="ECO:0000256" key="5">
    <source>
        <dbReference type="ARBA" id="ARBA00023004"/>
    </source>
</evidence>
<dbReference type="AlphaFoldDB" id="A0A812QVZ5"/>
<gene>
    <name evidence="7" type="ORF">SNEC2469_LOCUS11134</name>
</gene>
<dbReference type="EMBL" id="CAJNJA010017686">
    <property type="protein sequence ID" value="CAE7405786.1"/>
    <property type="molecule type" value="Genomic_DNA"/>
</dbReference>
<keyword evidence="5" id="KW-0408">Iron</keyword>
<dbReference type="InterPro" id="IPR005123">
    <property type="entry name" value="Oxoglu/Fe-dep_dioxygenase_dom"/>
</dbReference>